<dbReference type="InterPro" id="IPR035595">
    <property type="entry name" value="UDP_glycos_trans_CS"/>
</dbReference>
<accession>A0ABD1XLP9</accession>
<dbReference type="PANTHER" id="PTHR48045:SF31">
    <property type="entry name" value="UDP-GLYCOSYLTRANSFERASE 76B1-LIKE"/>
    <property type="match status" value="1"/>
</dbReference>
<dbReference type="PROSITE" id="PS00375">
    <property type="entry name" value="UDPGT"/>
    <property type="match status" value="1"/>
</dbReference>
<dbReference type="Pfam" id="PF00201">
    <property type="entry name" value="UDPGT"/>
    <property type="match status" value="1"/>
</dbReference>
<proteinExistence type="inferred from homology"/>
<dbReference type="InterPro" id="IPR002213">
    <property type="entry name" value="UDP_glucos_trans"/>
</dbReference>
<comment type="caution">
    <text evidence="5">The sequence shown here is derived from an EMBL/GenBank/DDBJ whole genome shotgun (WGS) entry which is preliminary data.</text>
</comment>
<comment type="similarity">
    <text evidence="1 3">Belongs to the UDP-glycosyltransferase family.</text>
</comment>
<organism evidence="5 6">
    <name type="scientific">Riccia fluitans</name>
    <dbReference type="NCBI Taxonomy" id="41844"/>
    <lineage>
        <taxon>Eukaryota</taxon>
        <taxon>Viridiplantae</taxon>
        <taxon>Streptophyta</taxon>
        <taxon>Embryophyta</taxon>
        <taxon>Marchantiophyta</taxon>
        <taxon>Marchantiopsida</taxon>
        <taxon>Marchantiidae</taxon>
        <taxon>Marchantiales</taxon>
        <taxon>Ricciaceae</taxon>
        <taxon>Riccia</taxon>
    </lineage>
</organism>
<evidence type="ECO:0000313" key="6">
    <source>
        <dbReference type="Proteomes" id="UP001605036"/>
    </source>
</evidence>
<keyword evidence="3" id="KW-0328">Glycosyltransferase</keyword>
<dbReference type="GO" id="GO:0016757">
    <property type="term" value="F:glycosyltransferase activity"/>
    <property type="evidence" value="ECO:0007669"/>
    <property type="project" value="UniProtKB-KW"/>
</dbReference>
<evidence type="ECO:0000256" key="2">
    <source>
        <dbReference type="ARBA" id="ARBA00022679"/>
    </source>
</evidence>
<evidence type="ECO:0000256" key="1">
    <source>
        <dbReference type="ARBA" id="ARBA00009995"/>
    </source>
</evidence>
<dbReference type="FunFam" id="3.40.50.2000:FF:000037">
    <property type="entry name" value="Glycosyltransferase"/>
    <property type="match status" value="1"/>
</dbReference>
<dbReference type="CDD" id="cd03784">
    <property type="entry name" value="GT1_Gtf-like"/>
    <property type="match status" value="1"/>
</dbReference>
<gene>
    <name evidence="5" type="ORF">R1flu_028451</name>
</gene>
<dbReference type="PANTHER" id="PTHR48045">
    <property type="entry name" value="UDP-GLYCOSYLTRANSFERASE 72B1"/>
    <property type="match status" value="1"/>
</dbReference>
<keyword evidence="2 3" id="KW-0808">Transferase</keyword>
<sequence length="475" mass="52168">MLLVDISGRNITKVTMGENGITQRKPHLLILPIEEQGHFAAYVDLLYHLSQFDIRVTLCSTGARCHEVAHLLSTGAFGNLDLHLKDIFSTLGAGAVAKSEGHLPPLWNLIPKMGSEFKAYMPELLEKEDLNERPTILLADMFIGWSKEVAEELNIPRYIFFTVSAWAPLSVLWRQIGNWAPDDFITIPGLSPIRIKDGIPVLLEPLINLDNAAAILCNSFEELEKGSVEAARTHLQNHPGSSGQVAKFLPIGPAFYLPGNPPLSDGKDRVNCLEWLDSKPESSVLYIAFGTVGKMGEGTLMEIAHGIEDSNVPFLWALRLPNGVTDASSVLPPGFFERTKDRGYVELTFAPQRRILNHPSIGGFLSHCGWNSTIESICAGVPVIAYPLHGDQPLNSRLLVELTNTGEAIERSSEGRIPRDGIRKSIISLMIEKGKELKENASRWKEAALASQKDGGSSCSSIREFVQDIFDSAGK</sequence>
<dbReference type="EC" id="2.4.1.-" evidence="4"/>
<reference evidence="5 6" key="1">
    <citation type="submission" date="2024-09" db="EMBL/GenBank/DDBJ databases">
        <title>Chromosome-scale assembly of Riccia fluitans.</title>
        <authorList>
            <person name="Paukszto L."/>
            <person name="Sawicki J."/>
            <person name="Karawczyk K."/>
            <person name="Piernik-Szablinska J."/>
            <person name="Szczecinska M."/>
            <person name="Mazdziarz M."/>
        </authorList>
    </citation>
    <scope>NUCLEOTIDE SEQUENCE [LARGE SCALE GENOMIC DNA]</scope>
    <source>
        <strain evidence="5">Rf_01</strain>
        <tissue evidence="5">Aerial parts of the thallus</tissue>
    </source>
</reference>
<dbReference type="AlphaFoldDB" id="A0ABD1XLP9"/>
<evidence type="ECO:0000256" key="4">
    <source>
        <dbReference type="RuleBase" id="RU362057"/>
    </source>
</evidence>
<dbReference type="Gene3D" id="3.40.50.2000">
    <property type="entry name" value="Glycogen Phosphorylase B"/>
    <property type="match status" value="2"/>
</dbReference>
<protein>
    <recommendedName>
        <fullName evidence="4">Glycosyltransferase</fullName>
        <ecNumber evidence="4">2.4.1.-</ecNumber>
    </recommendedName>
</protein>
<evidence type="ECO:0000313" key="5">
    <source>
        <dbReference type="EMBL" id="KAL2609878.1"/>
    </source>
</evidence>
<dbReference type="EMBL" id="JBHFFA010000008">
    <property type="protein sequence ID" value="KAL2609878.1"/>
    <property type="molecule type" value="Genomic_DNA"/>
</dbReference>
<keyword evidence="6" id="KW-1185">Reference proteome</keyword>
<evidence type="ECO:0000256" key="3">
    <source>
        <dbReference type="RuleBase" id="RU003718"/>
    </source>
</evidence>
<dbReference type="SUPFAM" id="SSF53756">
    <property type="entry name" value="UDP-Glycosyltransferase/glycogen phosphorylase"/>
    <property type="match status" value="1"/>
</dbReference>
<name>A0ABD1XLP9_9MARC</name>
<dbReference type="Proteomes" id="UP001605036">
    <property type="component" value="Unassembled WGS sequence"/>
</dbReference>